<feature type="transmembrane region" description="Helical" evidence="10">
    <location>
        <begin position="367"/>
        <end position="383"/>
    </location>
</feature>
<dbReference type="InterPro" id="IPR025966">
    <property type="entry name" value="OppC_N"/>
</dbReference>
<keyword evidence="5 10" id="KW-0812">Transmembrane</keyword>
<evidence type="ECO:0000313" key="12">
    <source>
        <dbReference type="EMBL" id="QNO14428.1"/>
    </source>
</evidence>
<dbReference type="SUPFAM" id="SSF161098">
    <property type="entry name" value="MetI-like"/>
    <property type="match status" value="1"/>
</dbReference>
<gene>
    <name evidence="12" type="ORF">HYG86_06405</name>
</gene>
<dbReference type="PROSITE" id="PS50928">
    <property type="entry name" value="ABC_TM1"/>
    <property type="match status" value="1"/>
</dbReference>
<evidence type="ECO:0000256" key="7">
    <source>
        <dbReference type="ARBA" id="ARBA00023136"/>
    </source>
</evidence>
<keyword evidence="13" id="KW-1185">Reference proteome</keyword>
<evidence type="ECO:0000256" key="1">
    <source>
        <dbReference type="ARBA" id="ARBA00004651"/>
    </source>
</evidence>
<dbReference type="PANTHER" id="PTHR43386">
    <property type="entry name" value="OLIGOPEPTIDE TRANSPORT SYSTEM PERMEASE PROTEIN APPC"/>
    <property type="match status" value="1"/>
</dbReference>
<name>A0A7G9W6W6_ALKCA</name>
<evidence type="ECO:0000313" key="13">
    <source>
        <dbReference type="Proteomes" id="UP000516160"/>
    </source>
</evidence>
<feature type="transmembrane region" description="Helical" evidence="10">
    <location>
        <begin position="305"/>
        <end position="331"/>
    </location>
</feature>
<keyword evidence="4" id="KW-1003">Cell membrane</keyword>
<evidence type="ECO:0000256" key="8">
    <source>
        <dbReference type="ARBA" id="ARBA00037215"/>
    </source>
</evidence>
<proteinExistence type="inferred from homology"/>
<protein>
    <recommendedName>
        <fullName evidence="9">Glutathione transport system permease protein GsiD</fullName>
    </recommendedName>
</protein>
<dbReference type="SUPFAM" id="SSF49373">
    <property type="entry name" value="Invasin/intimin cell-adhesion fragments"/>
    <property type="match status" value="1"/>
</dbReference>
<accession>A0A7G9W6W6</accession>
<dbReference type="InterPro" id="IPR050366">
    <property type="entry name" value="BP-dependent_transpt_permease"/>
</dbReference>
<dbReference type="Pfam" id="PF12911">
    <property type="entry name" value="OppC_N"/>
    <property type="match status" value="1"/>
</dbReference>
<feature type="transmembrane region" description="Helical" evidence="10">
    <location>
        <begin position="472"/>
        <end position="490"/>
    </location>
</feature>
<feature type="domain" description="ABC transmembrane type-1" evidence="11">
    <location>
        <begin position="301"/>
        <end position="490"/>
    </location>
</feature>
<dbReference type="Gene3D" id="1.10.3720.10">
    <property type="entry name" value="MetI-like"/>
    <property type="match status" value="1"/>
</dbReference>
<dbReference type="KEGG" id="acae:HYG86_06405"/>
<evidence type="ECO:0000256" key="6">
    <source>
        <dbReference type="ARBA" id="ARBA00022989"/>
    </source>
</evidence>
<dbReference type="InterPro" id="IPR008964">
    <property type="entry name" value="Invasin/intimin_cell_adhesion"/>
</dbReference>
<dbReference type="InterPro" id="IPR000515">
    <property type="entry name" value="MetI-like"/>
</dbReference>
<organism evidence="12 13">
    <name type="scientific">Alkalicella caledoniensis</name>
    <dbReference type="NCBI Taxonomy" id="2731377"/>
    <lineage>
        <taxon>Bacteria</taxon>
        <taxon>Bacillati</taxon>
        <taxon>Bacillota</taxon>
        <taxon>Clostridia</taxon>
        <taxon>Eubacteriales</taxon>
        <taxon>Proteinivoracaceae</taxon>
        <taxon>Alkalicella</taxon>
    </lineage>
</organism>
<sequence length="503" mass="54599">MNMKNKSTYSPFKDFVKKFKKQKMAMASLFVVTFIVLLGILSPYFVPYNPTLPVTNQYQEKGLDIEHLTTTNIPYQIIYSDGSVKNTSTNGTPVIDSQNRRIASARGINNSINATAVNMGETYVTVSLNGVTNLIKVVVTRAEHDKPIVSSLKTNQVNSPLSVGDSFTIEVEALLTDGEQVTDPLAIQEAAANVDELIGTQGTALEFTSLNPQIASVNNQGEISTISQGIALIKVSIGDVETVLQVPVEVEDYTPIPVTFELAKREIELMDIYKHQPPSSLHWFGTDHQNRDIFSRILVGTRQTLIIGFLSVAIGTVLGTILGLFAGYYGGWVDSLLTRMCDVLLAFPGILLAIAVIAILGPGIYNIIFAVAVFTVPIFIRIVRASTLSLKNMTYVEAAKSIGVKDYIIIFRHIFPGTLSVVIVYLTMRIGTAILIGASLSYLGLGGDVTAPEWGAMLNAAKNSSRNVFHPTLFPGLAIVITVLAFNLLGDGLRDALDPKIKD</sequence>
<dbReference type="EMBL" id="CP058559">
    <property type="protein sequence ID" value="QNO14428.1"/>
    <property type="molecule type" value="Genomic_DNA"/>
</dbReference>
<dbReference type="AlphaFoldDB" id="A0A7G9W6W6"/>
<evidence type="ECO:0000256" key="2">
    <source>
        <dbReference type="ARBA" id="ARBA00009306"/>
    </source>
</evidence>
<evidence type="ECO:0000256" key="3">
    <source>
        <dbReference type="ARBA" id="ARBA00022448"/>
    </source>
</evidence>
<keyword evidence="3 10" id="KW-0813">Transport</keyword>
<reference evidence="12 13" key="1">
    <citation type="submission" date="2020-07" db="EMBL/GenBank/DDBJ databases">
        <title>Alkalicella. sp. LB2 genome.</title>
        <authorList>
            <person name="Postec A."/>
            <person name="Quemeneur M."/>
        </authorList>
    </citation>
    <scope>NUCLEOTIDE SEQUENCE [LARGE SCALE GENOMIC DNA]</scope>
    <source>
        <strain evidence="12 13">LB2</strain>
    </source>
</reference>
<evidence type="ECO:0000256" key="10">
    <source>
        <dbReference type="RuleBase" id="RU363032"/>
    </source>
</evidence>
<evidence type="ECO:0000259" key="11">
    <source>
        <dbReference type="PROSITE" id="PS50928"/>
    </source>
</evidence>
<feature type="transmembrane region" description="Helical" evidence="10">
    <location>
        <begin position="343"/>
        <end position="361"/>
    </location>
</feature>
<keyword evidence="7 10" id="KW-0472">Membrane</keyword>
<keyword evidence="6 10" id="KW-1133">Transmembrane helix</keyword>
<dbReference type="Gene3D" id="2.60.40.1080">
    <property type="match status" value="1"/>
</dbReference>
<feature type="transmembrane region" description="Helical" evidence="10">
    <location>
        <begin position="422"/>
        <end position="445"/>
    </location>
</feature>
<evidence type="ECO:0000256" key="5">
    <source>
        <dbReference type="ARBA" id="ARBA00022692"/>
    </source>
</evidence>
<comment type="subcellular location">
    <subcellularLocation>
        <location evidence="1 10">Cell membrane</location>
        <topology evidence="1 10">Multi-pass membrane protein</topology>
    </subcellularLocation>
</comment>
<dbReference type="Pfam" id="PF22359">
    <property type="entry name" value="Big-like"/>
    <property type="match status" value="1"/>
</dbReference>
<evidence type="ECO:0000256" key="9">
    <source>
        <dbReference type="ARBA" id="ARBA00041106"/>
    </source>
</evidence>
<dbReference type="CDD" id="cd06261">
    <property type="entry name" value="TM_PBP2"/>
    <property type="match status" value="1"/>
</dbReference>
<dbReference type="Pfam" id="PF00528">
    <property type="entry name" value="BPD_transp_1"/>
    <property type="match status" value="1"/>
</dbReference>
<dbReference type="InterPro" id="IPR054604">
    <property type="entry name" value="SbsC_Big-like"/>
</dbReference>
<dbReference type="PANTHER" id="PTHR43386:SF3">
    <property type="entry name" value="GLUTATHIONE TRANSPORT SYSTEM PERMEASE PROTEIN GSID"/>
    <property type="match status" value="1"/>
</dbReference>
<comment type="function">
    <text evidence="8">Part of the ABC transporter complex GsiABCD involved in glutathione import. Probably responsible for the translocation of the substrate across the membrane.</text>
</comment>
<evidence type="ECO:0000256" key="4">
    <source>
        <dbReference type="ARBA" id="ARBA00022475"/>
    </source>
</evidence>
<comment type="similarity">
    <text evidence="2 10">Belongs to the binding-protein-dependent transport system permease family.</text>
</comment>
<dbReference type="InterPro" id="IPR035906">
    <property type="entry name" value="MetI-like_sf"/>
</dbReference>
<dbReference type="GO" id="GO:0005886">
    <property type="term" value="C:plasma membrane"/>
    <property type="evidence" value="ECO:0007669"/>
    <property type="project" value="UniProtKB-SubCell"/>
</dbReference>
<dbReference type="GO" id="GO:0071916">
    <property type="term" value="F:dipeptide transmembrane transporter activity"/>
    <property type="evidence" value="ECO:0007669"/>
    <property type="project" value="TreeGrafter"/>
</dbReference>
<dbReference type="Proteomes" id="UP000516160">
    <property type="component" value="Chromosome"/>
</dbReference>